<proteinExistence type="predicted"/>
<evidence type="ECO:0000313" key="3">
    <source>
        <dbReference type="Proteomes" id="UP000318571"/>
    </source>
</evidence>
<name>A0A553NVM5_TIGCA</name>
<feature type="region of interest" description="Disordered" evidence="1">
    <location>
        <begin position="78"/>
        <end position="97"/>
    </location>
</feature>
<feature type="non-terminal residue" evidence="2">
    <location>
        <position position="362"/>
    </location>
</feature>
<dbReference type="Proteomes" id="UP000318571">
    <property type="component" value="Chromosome 1"/>
</dbReference>
<dbReference type="EMBL" id="VCGU01000010">
    <property type="protein sequence ID" value="TRY69485.1"/>
    <property type="molecule type" value="Genomic_DNA"/>
</dbReference>
<comment type="caution">
    <text evidence="2">The sequence shown here is derived from an EMBL/GenBank/DDBJ whole genome shotgun (WGS) entry which is preliminary data.</text>
</comment>
<reference evidence="2 3" key="1">
    <citation type="journal article" date="2018" name="Nat. Ecol. Evol.">
        <title>Genomic signatures of mitonuclear coevolution across populations of Tigriopus californicus.</title>
        <authorList>
            <person name="Barreto F.S."/>
            <person name="Watson E.T."/>
            <person name="Lima T.G."/>
            <person name="Willett C.S."/>
            <person name="Edmands S."/>
            <person name="Li W."/>
            <person name="Burton R.S."/>
        </authorList>
    </citation>
    <scope>NUCLEOTIDE SEQUENCE [LARGE SCALE GENOMIC DNA]</scope>
    <source>
        <strain evidence="2 3">San Diego</strain>
    </source>
</reference>
<protein>
    <submittedName>
        <fullName evidence="2">Uncharacterized protein</fullName>
    </submittedName>
</protein>
<sequence>MIFNLSSLNHKVSMNYGEPSRNLGLQMDIEKKQPTHHIQYRCLLNTNKRTTLDGRFQSERPIATVGLRRITTSWNKKVNKNDGTKASPHRKCHGQQNETARATIKTLHGAGHSARYIAKDVGYNVKSVYKVIKQVTAREGHQVRQAPDHRHAREHEEETNPRVRKVGVQRRAGSDSYEVVRGEPIHLQFPRDLFWAEDYIELSLRHCDSRYWHYPENRIHACPKHNLFAERENEEARRYPLKVLEHPSDQMSCRVDLASFMFNMNGLVNKENLVLQFACCGRESHNMGDDSEARTWALHINGTTQGRLFETKLELQVYTTLRNRGDITRKRKLNQSTIKEEVDLDDEEIRIRYKALKQEELE</sequence>
<organism evidence="2 3">
    <name type="scientific">Tigriopus californicus</name>
    <name type="common">Marine copepod</name>
    <dbReference type="NCBI Taxonomy" id="6832"/>
    <lineage>
        <taxon>Eukaryota</taxon>
        <taxon>Metazoa</taxon>
        <taxon>Ecdysozoa</taxon>
        <taxon>Arthropoda</taxon>
        <taxon>Crustacea</taxon>
        <taxon>Multicrustacea</taxon>
        <taxon>Hexanauplia</taxon>
        <taxon>Copepoda</taxon>
        <taxon>Harpacticoida</taxon>
        <taxon>Harpacticidae</taxon>
        <taxon>Tigriopus</taxon>
    </lineage>
</organism>
<gene>
    <name evidence="2" type="ORF">TCAL_15111</name>
</gene>
<accession>A0A553NVM5</accession>
<evidence type="ECO:0000313" key="2">
    <source>
        <dbReference type="EMBL" id="TRY69485.1"/>
    </source>
</evidence>
<feature type="region of interest" description="Disordered" evidence="1">
    <location>
        <begin position="139"/>
        <end position="162"/>
    </location>
</feature>
<dbReference type="AlphaFoldDB" id="A0A553NVM5"/>
<feature type="compositionally biased region" description="Basic and acidic residues" evidence="1">
    <location>
        <begin position="139"/>
        <end position="161"/>
    </location>
</feature>
<evidence type="ECO:0000256" key="1">
    <source>
        <dbReference type="SAM" id="MobiDB-lite"/>
    </source>
</evidence>
<keyword evidence="3" id="KW-1185">Reference proteome</keyword>